<dbReference type="PROSITE" id="PS50011">
    <property type="entry name" value="PROTEIN_KINASE_DOM"/>
    <property type="match status" value="1"/>
</dbReference>
<feature type="region of interest" description="Disordered" evidence="17">
    <location>
        <begin position="19"/>
        <end position="40"/>
    </location>
</feature>
<dbReference type="Gene3D" id="1.10.510.10">
    <property type="entry name" value="Transferase(Phosphotransferase) domain 1"/>
    <property type="match status" value="1"/>
</dbReference>
<dbReference type="Pfam" id="PF00069">
    <property type="entry name" value="Pkinase"/>
    <property type="match status" value="1"/>
</dbReference>
<evidence type="ECO:0000256" key="5">
    <source>
        <dbReference type="ARBA" id="ARBA00022527"/>
    </source>
</evidence>
<evidence type="ECO:0000256" key="14">
    <source>
        <dbReference type="ARBA" id="ARBA00047430"/>
    </source>
</evidence>
<evidence type="ECO:0000256" key="11">
    <source>
        <dbReference type="ARBA" id="ARBA00022860"/>
    </source>
</evidence>
<protein>
    <recommendedName>
        <fullName evidence="3">calcium/calmodulin-dependent protein kinase</fullName>
        <ecNumber evidence="3">2.7.11.17</ecNumber>
    </recommendedName>
</protein>
<dbReference type="CDD" id="cd14118">
    <property type="entry name" value="STKc_CAMKK"/>
    <property type="match status" value="1"/>
</dbReference>
<dbReference type="GO" id="GO:0005516">
    <property type="term" value="F:calmodulin binding"/>
    <property type="evidence" value="ECO:0007669"/>
    <property type="project" value="UniProtKB-KW"/>
</dbReference>
<keyword evidence="12" id="KW-0539">Nucleus</keyword>
<gene>
    <name evidence="19" type="ORF">SPHA_11628</name>
</gene>
<dbReference type="EMBL" id="CAHIKZ030000384">
    <property type="protein sequence ID" value="CAE1171530.1"/>
    <property type="molecule type" value="Genomic_DNA"/>
</dbReference>
<comment type="catalytic activity">
    <reaction evidence="14">
        <text>L-seryl-[protein] + ATP = O-phospho-L-seryl-[protein] + ADP + H(+)</text>
        <dbReference type="Rhea" id="RHEA:17989"/>
        <dbReference type="Rhea" id="RHEA-COMP:9863"/>
        <dbReference type="Rhea" id="RHEA-COMP:11604"/>
        <dbReference type="ChEBI" id="CHEBI:15378"/>
        <dbReference type="ChEBI" id="CHEBI:29999"/>
        <dbReference type="ChEBI" id="CHEBI:30616"/>
        <dbReference type="ChEBI" id="CHEBI:83421"/>
        <dbReference type="ChEBI" id="CHEBI:456216"/>
        <dbReference type="EC" id="2.7.11.17"/>
    </reaction>
</comment>
<evidence type="ECO:0000256" key="15">
    <source>
        <dbReference type="PROSITE-ProRule" id="PRU10141"/>
    </source>
</evidence>
<keyword evidence="10 15" id="KW-0067">ATP-binding</keyword>
<name>A0A812B727_ACAPH</name>
<keyword evidence="6" id="KW-0597">Phosphoprotein</keyword>
<evidence type="ECO:0000256" key="7">
    <source>
        <dbReference type="ARBA" id="ARBA00022679"/>
    </source>
</evidence>
<dbReference type="PANTHER" id="PTHR24346">
    <property type="entry name" value="MAP/MICROTUBULE AFFINITY-REGULATING KINASE"/>
    <property type="match status" value="1"/>
</dbReference>
<evidence type="ECO:0000256" key="9">
    <source>
        <dbReference type="ARBA" id="ARBA00022777"/>
    </source>
</evidence>
<dbReference type="GO" id="GO:0004683">
    <property type="term" value="F:calcium/calmodulin-dependent protein kinase activity"/>
    <property type="evidence" value="ECO:0007669"/>
    <property type="project" value="UniProtKB-EC"/>
</dbReference>
<dbReference type="InterPro" id="IPR011009">
    <property type="entry name" value="Kinase-like_dom_sf"/>
</dbReference>
<organism evidence="19 20">
    <name type="scientific">Acanthosepion pharaonis</name>
    <name type="common">Pharaoh cuttlefish</name>
    <name type="synonym">Sepia pharaonis</name>
    <dbReference type="NCBI Taxonomy" id="158019"/>
    <lineage>
        <taxon>Eukaryota</taxon>
        <taxon>Metazoa</taxon>
        <taxon>Spiralia</taxon>
        <taxon>Lophotrochozoa</taxon>
        <taxon>Mollusca</taxon>
        <taxon>Cephalopoda</taxon>
        <taxon>Coleoidea</taxon>
        <taxon>Decapodiformes</taxon>
        <taxon>Sepiida</taxon>
        <taxon>Sepiina</taxon>
        <taxon>Sepiidae</taxon>
        <taxon>Acanthosepion</taxon>
    </lineage>
</organism>
<evidence type="ECO:0000313" key="19">
    <source>
        <dbReference type="EMBL" id="CAE1171530.1"/>
    </source>
</evidence>
<dbReference type="PROSITE" id="PS00107">
    <property type="entry name" value="PROTEIN_KINASE_ATP"/>
    <property type="match status" value="1"/>
</dbReference>
<dbReference type="FunFam" id="1.10.510.10:FF:000091">
    <property type="entry name" value="Calcium/calmodulin-dependent protein kinase kinase 2 isoform 1"/>
    <property type="match status" value="1"/>
</dbReference>
<evidence type="ECO:0000256" key="1">
    <source>
        <dbReference type="ARBA" id="ARBA00004123"/>
    </source>
</evidence>
<dbReference type="InterPro" id="IPR008271">
    <property type="entry name" value="Ser/Thr_kinase_AS"/>
</dbReference>
<dbReference type="Gene3D" id="3.30.200.20">
    <property type="entry name" value="Phosphorylase Kinase, domain 1"/>
    <property type="match status" value="1"/>
</dbReference>
<comment type="similarity">
    <text evidence="16">Belongs to the protein kinase superfamily.</text>
</comment>
<keyword evidence="11" id="KW-0112">Calmodulin-binding</keyword>
<sequence>MHTKMYGSLDTAGSYRRFGYSPVGSPTSSPRLRHQPTLETRRVSVTDSDGFIQLNQYKLKDEIGKGSYGIVKLAYNEEDDTHYAMKILSKKRLMKKAGFFKRIPPRREGKPTSRLPNPLEQVYREIAILKKLDHPNVVRLVEVLDDPDEDHLYVVFELLEKGEVLTIPTNHPLSQEEALMYFRDIVLGIEYLHYQKIIHRDIKPSNLLLGDDGHLKIADFGVSNEFTGGDAFLTTTSGTPAFQSPETLKEEREEYSGKALDIWAMGITLYCFIYGQCPFHDEYILLLHKKILRDPVVFPDEPDVDNDLKSLILRMLDKNPETRISLPEIKVHPWVTKDGTEPLPTEEENCILITVTEEEVENVVKHVPRLETLILVKSILRQKSFKNPYRSYYRGELKKSGRSHSAPESFLGLFRRKVSTDANVGATVDENS</sequence>
<evidence type="ECO:0000256" key="2">
    <source>
        <dbReference type="ARBA" id="ARBA00004496"/>
    </source>
</evidence>
<keyword evidence="8 15" id="KW-0547">Nucleotide-binding</keyword>
<evidence type="ECO:0000256" key="3">
    <source>
        <dbReference type="ARBA" id="ARBA00012434"/>
    </source>
</evidence>
<comment type="catalytic activity">
    <reaction evidence="13">
        <text>L-threonyl-[protein] + ATP = O-phospho-L-threonyl-[protein] + ADP + H(+)</text>
        <dbReference type="Rhea" id="RHEA:46608"/>
        <dbReference type="Rhea" id="RHEA-COMP:11060"/>
        <dbReference type="Rhea" id="RHEA-COMP:11605"/>
        <dbReference type="ChEBI" id="CHEBI:15378"/>
        <dbReference type="ChEBI" id="CHEBI:30013"/>
        <dbReference type="ChEBI" id="CHEBI:30616"/>
        <dbReference type="ChEBI" id="CHEBI:61977"/>
        <dbReference type="ChEBI" id="CHEBI:456216"/>
        <dbReference type="EC" id="2.7.11.17"/>
    </reaction>
</comment>
<keyword evidence="5 16" id="KW-0723">Serine/threonine-protein kinase</keyword>
<evidence type="ECO:0000313" key="20">
    <source>
        <dbReference type="Proteomes" id="UP000597762"/>
    </source>
</evidence>
<evidence type="ECO:0000256" key="6">
    <source>
        <dbReference type="ARBA" id="ARBA00022553"/>
    </source>
</evidence>
<keyword evidence="9" id="KW-0418">Kinase</keyword>
<feature type="binding site" evidence="15">
    <location>
        <position position="86"/>
    </location>
    <ligand>
        <name>ATP</name>
        <dbReference type="ChEBI" id="CHEBI:30616"/>
    </ligand>
</feature>
<keyword evidence="7 19" id="KW-0808">Transferase</keyword>
<dbReference type="GO" id="GO:0031981">
    <property type="term" value="C:nuclear lumen"/>
    <property type="evidence" value="ECO:0007669"/>
    <property type="project" value="UniProtKB-ARBA"/>
</dbReference>
<dbReference type="SUPFAM" id="SSF56112">
    <property type="entry name" value="Protein kinase-like (PK-like)"/>
    <property type="match status" value="1"/>
</dbReference>
<comment type="caution">
    <text evidence="19">The sequence shown here is derived from an EMBL/GenBank/DDBJ whole genome shotgun (WGS) entry which is preliminary data.</text>
</comment>
<dbReference type="GO" id="GO:0035556">
    <property type="term" value="P:intracellular signal transduction"/>
    <property type="evidence" value="ECO:0007669"/>
    <property type="project" value="TreeGrafter"/>
</dbReference>
<evidence type="ECO:0000259" key="18">
    <source>
        <dbReference type="PROSITE" id="PS50011"/>
    </source>
</evidence>
<dbReference type="PANTHER" id="PTHR24346:SF77">
    <property type="entry name" value="SERINE THREONINE PROTEIN KINASE"/>
    <property type="match status" value="1"/>
</dbReference>
<evidence type="ECO:0000256" key="13">
    <source>
        <dbReference type="ARBA" id="ARBA00047307"/>
    </source>
</evidence>
<dbReference type="FunFam" id="3.30.200.20:FF:000429">
    <property type="entry name" value="Calcium/calmodulin-dependent protein kinase kinase"/>
    <property type="match status" value="1"/>
</dbReference>
<dbReference type="InterPro" id="IPR000719">
    <property type="entry name" value="Prot_kinase_dom"/>
</dbReference>
<accession>A0A812B727</accession>
<dbReference type="GO" id="GO:0005524">
    <property type="term" value="F:ATP binding"/>
    <property type="evidence" value="ECO:0007669"/>
    <property type="project" value="UniProtKB-UniRule"/>
</dbReference>
<dbReference type="AlphaFoldDB" id="A0A812B727"/>
<dbReference type="PROSITE" id="PS00108">
    <property type="entry name" value="PROTEIN_KINASE_ST"/>
    <property type="match status" value="1"/>
</dbReference>
<evidence type="ECO:0000256" key="17">
    <source>
        <dbReference type="SAM" id="MobiDB-lite"/>
    </source>
</evidence>
<evidence type="ECO:0000256" key="12">
    <source>
        <dbReference type="ARBA" id="ARBA00023242"/>
    </source>
</evidence>
<feature type="domain" description="Protein kinase" evidence="18">
    <location>
        <begin position="57"/>
        <end position="335"/>
    </location>
</feature>
<evidence type="ECO:0000256" key="4">
    <source>
        <dbReference type="ARBA" id="ARBA00022490"/>
    </source>
</evidence>
<evidence type="ECO:0000256" key="8">
    <source>
        <dbReference type="ARBA" id="ARBA00022741"/>
    </source>
</evidence>
<dbReference type="GO" id="GO:0005737">
    <property type="term" value="C:cytoplasm"/>
    <property type="evidence" value="ECO:0007669"/>
    <property type="project" value="UniProtKB-SubCell"/>
</dbReference>
<dbReference type="InterPro" id="IPR017441">
    <property type="entry name" value="Protein_kinase_ATP_BS"/>
</dbReference>
<evidence type="ECO:0000256" key="16">
    <source>
        <dbReference type="RuleBase" id="RU000304"/>
    </source>
</evidence>
<comment type="subcellular location">
    <subcellularLocation>
        <location evidence="2">Cytoplasm</location>
    </subcellularLocation>
    <subcellularLocation>
        <location evidence="1">Nucleus</location>
    </subcellularLocation>
</comment>
<dbReference type="SMART" id="SM00220">
    <property type="entry name" value="S_TKc"/>
    <property type="match status" value="1"/>
</dbReference>
<dbReference type="Proteomes" id="UP000597762">
    <property type="component" value="Unassembled WGS sequence"/>
</dbReference>
<dbReference type="OrthoDB" id="68483at2759"/>
<dbReference type="EC" id="2.7.11.17" evidence="3"/>
<keyword evidence="20" id="KW-1185">Reference proteome</keyword>
<proteinExistence type="inferred from homology"/>
<keyword evidence="4" id="KW-0963">Cytoplasm</keyword>
<evidence type="ECO:0000256" key="10">
    <source>
        <dbReference type="ARBA" id="ARBA00022840"/>
    </source>
</evidence>
<reference evidence="19" key="1">
    <citation type="submission" date="2021-01" db="EMBL/GenBank/DDBJ databases">
        <authorList>
            <person name="Li R."/>
            <person name="Bekaert M."/>
        </authorList>
    </citation>
    <scope>NUCLEOTIDE SEQUENCE</scope>
    <source>
        <strain evidence="19">Farmed</strain>
    </source>
</reference>